<comment type="similarity">
    <text evidence="1">Belongs to the AHA1 family.</text>
</comment>
<dbReference type="Pfam" id="PF08327">
    <property type="entry name" value="AHSA1"/>
    <property type="match status" value="1"/>
</dbReference>
<sequence length="168" mass="18630">MTPGTLTITRTFAAPLEAAFDAWIVPAHFASWFGGSEIDVPLDTVKLDVRAGGHWQADMVLPGGDVVHWIGEYTAVQRPRHLALTLTDEPDQPERAPLTVDFAAVDGGTRMTFTQGETSRFSPEQYETTRAGYQRFFDTMASMLEICQKRHRHSASADPQISQPEAPR</sequence>
<dbReference type="OrthoDB" id="3365660at2"/>
<feature type="domain" description="Activator of Hsp90 ATPase homologue 1/2-like C-terminal" evidence="2">
    <location>
        <begin position="14"/>
        <end position="145"/>
    </location>
</feature>
<evidence type="ECO:0000313" key="4">
    <source>
        <dbReference type="Proteomes" id="UP000198815"/>
    </source>
</evidence>
<protein>
    <submittedName>
        <fullName evidence="3">Uncharacterized conserved protein YndB, AHSA1/START domain</fullName>
    </submittedName>
</protein>
<name>A0A1H9RJ28_9ACTN</name>
<gene>
    <name evidence="3" type="ORF">SAMN05443377_10761</name>
</gene>
<dbReference type="EMBL" id="FOGZ01000007">
    <property type="protein sequence ID" value="SER71949.1"/>
    <property type="molecule type" value="Genomic_DNA"/>
</dbReference>
<keyword evidence="4" id="KW-1185">Reference proteome</keyword>
<dbReference type="Gene3D" id="3.30.530.20">
    <property type="match status" value="1"/>
</dbReference>
<organism evidence="3 4">
    <name type="scientific">Propionibacterium cyclohexanicum</name>
    <dbReference type="NCBI Taxonomy" id="64702"/>
    <lineage>
        <taxon>Bacteria</taxon>
        <taxon>Bacillati</taxon>
        <taxon>Actinomycetota</taxon>
        <taxon>Actinomycetes</taxon>
        <taxon>Propionibacteriales</taxon>
        <taxon>Propionibacteriaceae</taxon>
        <taxon>Propionibacterium</taxon>
    </lineage>
</organism>
<dbReference type="Proteomes" id="UP000198815">
    <property type="component" value="Unassembled WGS sequence"/>
</dbReference>
<dbReference type="InterPro" id="IPR013538">
    <property type="entry name" value="ASHA1/2-like_C"/>
</dbReference>
<evidence type="ECO:0000259" key="2">
    <source>
        <dbReference type="Pfam" id="PF08327"/>
    </source>
</evidence>
<dbReference type="SUPFAM" id="SSF55961">
    <property type="entry name" value="Bet v1-like"/>
    <property type="match status" value="1"/>
</dbReference>
<dbReference type="CDD" id="cd07814">
    <property type="entry name" value="SRPBCC_CalC_Aha1-like"/>
    <property type="match status" value="1"/>
</dbReference>
<reference evidence="3 4" key="1">
    <citation type="submission" date="2016-10" db="EMBL/GenBank/DDBJ databases">
        <authorList>
            <person name="de Groot N.N."/>
        </authorList>
    </citation>
    <scope>NUCLEOTIDE SEQUENCE [LARGE SCALE GENOMIC DNA]</scope>
    <source>
        <strain evidence="3 4">DSM 16859</strain>
    </source>
</reference>
<proteinExistence type="inferred from homology"/>
<dbReference type="InterPro" id="IPR023393">
    <property type="entry name" value="START-like_dom_sf"/>
</dbReference>
<dbReference type="AlphaFoldDB" id="A0A1H9RJ28"/>
<evidence type="ECO:0000256" key="1">
    <source>
        <dbReference type="ARBA" id="ARBA00006817"/>
    </source>
</evidence>
<accession>A0A1H9RJ28</accession>
<evidence type="ECO:0000313" key="3">
    <source>
        <dbReference type="EMBL" id="SER71949.1"/>
    </source>
</evidence>